<protein>
    <recommendedName>
        <fullName evidence="2">histidine kinase</fullName>
        <ecNumber evidence="2">2.7.13.3</ecNumber>
    </recommendedName>
</protein>
<dbReference type="PROSITE" id="PS50113">
    <property type="entry name" value="PAC"/>
    <property type="match status" value="2"/>
</dbReference>
<organism evidence="8 9">
    <name type="scientific">Adhaeribacter arboris</name>
    <dbReference type="NCBI Taxonomy" id="2072846"/>
    <lineage>
        <taxon>Bacteria</taxon>
        <taxon>Pseudomonadati</taxon>
        <taxon>Bacteroidota</taxon>
        <taxon>Cytophagia</taxon>
        <taxon>Cytophagales</taxon>
        <taxon>Hymenobacteraceae</taxon>
        <taxon>Adhaeribacter</taxon>
    </lineage>
</organism>
<feature type="domain" description="PAC" evidence="7">
    <location>
        <begin position="213"/>
        <end position="265"/>
    </location>
</feature>
<evidence type="ECO:0000256" key="4">
    <source>
        <dbReference type="ARBA" id="ARBA00022679"/>
    </source>
</evidence>
<keyword evidence="5 8" id="KW-0418">Kinase</keyword>
<dbReference type="InterPro" id="IPR001610">
    <property type="entry name" value="PAC"/>
</dbReference>
<dbReference type="SUPFAM" id="SSF55785">
    <property type="entry name" value="PYP-like sensor domain (PAS domain)"/>
    <property type="match status" value="3"/>
</dbReference>
<sequence length="427" mass="49130">MDFSELFIHLPDAIVVVAPEPDFKIITCTNAYLQVTMRKREEIVGLSFILEAFPDPAISYEQNPVRISLVKAIATKQVDYLDVLRYDLPKPETEGGGFEVRYWEASHTPVLDEAGEVKYVIQKTMDVTARELAKQAQRESENKFRFMADAMPQLVFTTDPEGKLTYLNQRWSVYSNISIDKLLATGWQQIIHPEDLPEVEKRGTEAFATKTEMQVELRKRDKEGNYRWHLCRILPMRGEDGNITMWLGSSTDIHDTRLLVQELVTTNEQMALLADQVQIAYQKAEAERKILERFIMEAPAFFCILEGPEHRFELVNAHYQKLFPNRELLHKPVAEALPEVVEQGFVQLLDSVYQTGKSYEAKEILVKLDQHDIGKLDDVYVNFLYQPILDETEKVSGILVFGFEVNEVIKLRKQLQESGRSVNEAAK</sequence>
<evidence type="ECO:0000256" key="3">
    <source>
        <dbReference type="ARBA" id="ARBA00022553"/>
    </source>
</evidence>
<dbReference type="SMART" id="SM00091">
    <property type="entry name" value="PAS"/>
    <property type="match status" value="3"/>
</dbReference>
<dbReference type="FunFam" id="3.30.450.20:FF:000099">
    <property type="entry name" value="Sensory box sensor histidine kinase"/>
    <property type="match status" value="1"/>
</dbReference>
<dbReference type="PROSITE" id="PS50112">
    <property type="entry name" value="PAS"/>
    <property type="match status" value="1"/>
</dbReference>
<comment type="catalytic activity">
    <reaction evidence="1">
        <text>ATP + protein L-histidine = ADP + protein N-phospho-L-histidine.</text>
        <dbReference type="EC" id="2.7.13.3"/>
    </reaction>
</comment>
<dbReference type="InterPro" id="IPR000014">
    <property type="entry name" value="PAS"/>
</dbReference>
<dbReference type="Proteomes" id="UP000240357">
    <property type="component" value="Unassembled WGS sequence"/>
</dbReference>
<dbReference type="Gene3D" id="3.30.450.20">
    <property type="entry name" value="PAS domain"/>
    <property type="match status" value="3"/>
</dbReference>
<feature type="domain" description="PAC" evidence="7">
    <location>
        <begin position="82"/>
        <end position="139"/>
    </location>
</feature>
<dbReference type="CDD" id="cd00130">
    <property type="entry name" value="PAS"/>
    <property type="match status" value="1"/>
</dbReference>
<evidence type="ECO:0000256" key="5">
    <source>
        <dbReference type="ARBA" id="ARBA00022777"/>
    </source>
</evidence>
<dbReference type="EC" id="2.7.13.3" evidence="2"/>
<keyword evidence="4" id="KW-0808">Transferase</keyword>
<feature type="domain" description="PAS" evidence="6">
    <location>
        <begin position="140"/>
        <end position="210"/>
    </location>
</feature>
<evidence type="ECO:0000256" key="2">
    <source>
        <dbReference type="ARBA" id="ARBA00012438"/>
    </source>
</evidence>
<dbReference type="NCBIfam" id="TIGR00229">
    <property type="entry name" value="sensory_box"/>
    <property type="match status" value="1"/>
</dbReference>
<dbReference type="InterPro" id="IPR052162">
    <property type="entry name" value="Sensor_kinase/Photoreceptor"/>
</dbReference>
<dbReference type="SMART" id="SM00086">
    <property type="entry name" value="PAC"/>
    <property type="match status" value="1"/>
</dbReference>
<accession>A0A2T2YJK9</accession>
<evidence type="ECO:0000313" key="9">
    <source>
        <dbReference type="Proteomes" id="UP000240357"/>
    </source>
</evidence>
<dbReference type="PANTHER" id="PTHR43304:SF1">
    <property type="entry name" value="PAC DOMAIN-CONTAINING PROTEIN"/>
    <property type="match status" value="1"/>
</dbReference>
<keyword evidence="9" id="KW-1185">Reference proteome</keyword>
<dbReference type="InterPro" id="IPR000700">
    <property type="entry name" value="PAS-assoc_C"/>
</dbReference>
<dbReference type="Pfam" id="PF08447">
    <property type="entry name" value="PAS_3"/>
    <property type="match status" value="1"/>
</dbReference>
<dbReference type="EMBL" id="PYFT01000001">
    <property type="protein sequence ID" value="PSR55698.1"/>
    <property type="molecule type" value="Genomic_DNA"/>
</dbReference>
<proteinExistence type="predicted"/>
<evidence type="ECO:0000256" key="1">
    <source>
        <dbReference type="ARBA" id="ARBA00000085"/>
    </source>
</evidence>
<name>A0A2T2YJK9_9BACT</name>
<evidence type="ECO:0000313" key="8">
    <source>
        <dbReference type="EMBL" id="PSR55698.1"/>
    </source>
</evidence>
<dbReference type="PANTHER" id="PTHR43304">
    <property type="entry name" value="PHYTOCHROME-LIKE PROTEIN CPH1"/>
    <property type="match status" value="1"/>
</dbReference>
<dbReference type="RefSeq" id="WP_106931879.1">
    <property type="nucleotide sequence ID" value="NZ_PYFT01000001.1"/>
</dbReference>
<dbReference type="InterPro" id="IPR013656">
    <property type="entry name" value="PAS_4"/>
</dbReference>
<evidence type="ECO:0000259" key="6">
    <source>
        <dbReference type="PROSITE" id="PS50112"/>
    </source>
</evidence>
<dbReference type="Pfam" id="PF08448">
    <property type="entry name" value="PAS_4"/>
    <property type="match status" value="2"/>
</dbReference>
<dbReference type="GO" id="GO:0004673">
    <property type="term" value="F:protein histidine kinase activity"/>
    <property type="evidence" value="ECO:0007669"/>
    <property type="project" value="UniProtKB-EC"/>
</dbReference>
<dbReference type="InterPro" id="IPR013655">
    <property type="entry name" value="PAS_fold_3"/>
</dbReference>
<dbReference type="InterPro" id="IPR035965">
    <property type="entry name" value="PAS-like_dom_sf"/>
</dbReference>
<gene>
    <name evidence="8" type="ORF">AHMF7605_20405</name>
</gene>
<dbReference type="OrthoDB" id="9766459at2"/>
<reference evidence="8 9" key="1">
    <citation type="submission" date="2018-03" db="EMBL/GenBank/DDBJ databases">
        <title>Adhaeribacter sp. HMF7605 Genome sequencing and assembly.</title>
        <authorList>
            <person name="Kang H."/>
            <person name="Kang J."/>
            <person name="Cha I."/>
            <person name="Kim H."/>
            <person name="Joh K."/>
        </authorList>
    </citation>
    <scope>NUCLEOTIDE SEQUENCE [LARGE SCALE GENOMIC DNA]</scope>
    <source>
        <strain evidence="8 9">HMF7605</strain>
    </source>
</reference>
<evidence type="ECO:0000259" key="7">
    <source>
        <dbReference type="PROSITE" id="PS50113"/>
    </source>
</evidence>
<dbReference type="AlphaFoldDB" id="A0A2T2YJK9"/>
<keyword evidence="3" id="KW-0597">Phosphoprotein</keyword>
<comment type="caution">
    <text evidence="8">The sequence shown here is derived from an EMBL/GenBank/DDBJ whole genome shotgun (WGS) entry which is preliminary data.</text>
</comment>